<dbReference type="RefSeq" id="WP_256537257.1">
    <property type="nucleotide sequence ID" value="NZ_JANHOH010000001.1"/>
</dbReference>
<keyword evidence="2" id="KW-1185">Reference proteome</keyword>
<evidence type="ECO:0000313" key="2">
    <source>
        <dbReference type="Proteomes" id="UP001204376"/>
    </source>
</evidence>
<protein>
    <submittedName>
        <fullName evidence="1">DUF2493 domain-containing protein</fullName>
    </submittedName>
</protein>
<evidence type="ECO:0000313" key="1">
    <source>
        <dbReference type="EMBL" id="MCQ6957047.1"/>
    </source>
</evidence>
<reference evidence="1 2" key="1">
    <citation type="submission" date="2022-07" db="EMBL/GenBank/DDBJ databases">
        <title>Mucilaginibacter sp. JC4.</title>
        <authorList>
            <person name="Le V."/>
            <person name="Ko S.-R."/>
            <person name="Ahn C.-Y."/>
            <person name="Oh H.-M."/>
        </authorList>
    </citation>
    <scope>NUCLEOTIDE SEQUENCE [LARGE SCALE GENOMIC DNA]</scope>
    <source>
        <strain evidence="1 2">JC4</strain>
    </source>
</reference>
<dbReference type="Proteomes" id="UP001204376">
    <property type="component" value="Unassembled WGS sequence"/>
</dbReference>
<gene>
    <name evidence="1" type="ORF">NPE20_03725</name>
</gene>
<comment type="caution">
    <text evidence="1">The sequence shown here is derived from an EMBL/GenBank/DDBJ whole genome shotgun (WGS) entry which is preliminary data.</text>
</comment>
<sequence>MEEFKLMVTGDRYFNDYILLEKCVNILLADLKKAREIIIVSGLSEGANLLGEQYAAAHGYEVDEYGDSGQITPLLRPELYLKMAWIADACICFWDGKCEVTKQIIEQVNALPPILIIIKYVAGEEGPVIKDYWQRFDLQIKAAG</sequence>
<dbReference type="EMBL" id="JANHOH010000001">
    <property type="protein sequence ID" value="MCQ6957047.1"/>
    <property type="molecule type" value="Genomic_DNA"/>
</dbReference>
<organism evidence="1 2">
    <name type="scientific">Mucilaginibacter aquariorum</name>
    <dbReference type="NCBI Taxonomy" id="2967225"/>
    <lineage>
        <taxon>Bacteria</taxon>
        <taxon>Pseudomonadati</taxon>
        <taxon>Bacteroidota</taxon>
        <taxon>Sphingobacteriia</taxon>
        <taxon>Sphingobacteriales</taxon>
        <taxon>Sphingobacteriaceae</taxon>
        <taxon>Mucilaginibacter</taxon>
    </lineage>
</organism>
<name>A0ABT1SXG5_9SPHI</name>
<accession>A0ABT1SXG5</accession>
<proteinExistence type="predicted"/>